<reference evidence="3" key="1">
    <citation type="submission" date="2021-01" db="EMBL/GenBank/DDBJ databases">
        <title>Caligus Genome Assembly.</title>
        <authorList>
            <person name="Gallardo-Escarate C."/>
        </authorList>
    </citation>
    <scope>NUCLEOTIDE SEQUENCE [LARGE SCALE GENOMIC DNA]</scope>
</reference>
<keyword evidence="3" id="KW-1185">Reference proteome</keyword>
<dbReference type="AlphaFoldDB" id="A0A7T8KJH1"/>
<sequence length="68" mass="7524">MKQVKRSLSNQKTASPTPPKSGGEEEETLVTLDSDPLRLKKNLNGKAAPETKRKSRLGIGIKFDNMEK</sequence>
<dbReference type="Proteomes" id="UP000595437">
    <property type="component" value="Chromosome 1"/>
</dbReference>
<name>A0A7T8KJH1_CALRO</name>
<feature type="compositionally biased region" description="Polar residues" evidence="1">
    <location>
        <begin position="1"/>
        <end position="15"/>
    </location>
</feature>
<organism evidence="2 3">
    <name type="scientific">Caligus rogercresseyi</name>
    <name type="common">Sea louse</name>
    <dbReference type="NCBI Taxonomy" id="217165"/>
    <lineage>
        <taxon>Eukaryota</taxon>
        <taxon>Metazoa</taxon>
        <taxon>Ecdysozoa</taxon>
        <taxon>Arthropoda</taxon>
        <taxon>Crustacea</taxon>
        <taxon>Multicrustacea</taxon>
        <taxon>Hexanauplia</taxon>
        <taxon>Copepoda</taxon>
        <taxon>Siphonostomatoida</taxon>
        <taxon>Caligidae</taxon>
        <taxon>Caligus</taxon>
    </lineage>
</organism>
<dbReference type="EMBL" id="CP045890">
    <property type="protein sequence ID" value="QQP57046.1"/>
    <property type="molecule type" value="Genomic_DNA"/>
</dbReference>
<feature type="region of interest" description="Disordered" evidence="1">
    <location>
        <begin position="1"/>
        <end position="68"/>
    </location>
</feature>
<proteinExistence type="predicted"/>
<gene>
    <name evidence="2" type="ORF">FKW44_001908</name>
</gene>
<evidence type="ECO:0000256" key="1">
    <source>
        <dbReference type="SAM" id="MobiDB-lite"/>
    </source>
</evidence>
<evidence type="ECO:0000313" key="2">
    <source>
        <dbReference type="EMBL" id="QQP57046.1"/>
    </source>
</evidence>
<evidence type="ECO:0000313" key="3">
    <source>
        <dbReference type="Proteomes" id="UP000595437"/>
    </source>
</evidence>
<protein>
    <submittedName>
        <fullName evidence="2">Uncharacterized protein</fullName>
    </submittedName>
</protein>
<accession>A0A7T8KJH1</accession>